<dbReference type="Proteomes" id="UP000824334">
    <property type="component" value="Chromosome"/>
</dbReference>
<keyword evidence="3" id="KW-1185">Reference proteome</keyword>
<proteinExistence type="predicted"/>
<dbReference type="Pfam" id="PF13471">
    <property type="entry name" value="Transglut_core3"/>
    <property type="match status" value="1"/>
</dbReference>
<gene>
    <name evidence="2" type="ORF">KWG56_05595</name>
</gene>
<dbReference type="EMBL" id="CP080034">
    <property type="protein sequence ID" value="QYC11449.1"/>
    <property type="molecule type" value="Genomic_DNA"/>
</dbReference>
<organism evidence="2 3">
    <name type="scientific">Brevundimonas nasdae</name>
    <dbReference type="NCBI Taxonomy" id="172043"/>
    <lineage>
        <taxon>Bacteria</taxon>
        <taxon>Pseudomonadati</taxon>
        <taxon>Pseudomonadota</taxon>
        <taxon>Alphaproteobacteria</taxon>
        <taxon>Caulobacterales</taxon>
        <taxon>Caulobacteraceae</taxon>
        <taxon>Brevundimonas</taxon>
    </lineage>
</organism>
<dbReference type="GeneID" id="94374729"/>
<accession>A0ABX8TKB7</accession>
<dbReference type="InterPro" id="IPR032708">
    <property type="entry name" value="McjB_C"/>
</dbReference>
<reference evidence="2 3" key="1">
    <citation type="submission" date="2021-07" db="EMBL/GenBank/DDBJ databases">
        <title>Isolation and characterization of bacteria from a gold mining with a capacity of golden bioaccumulation.</title>
        <authorList>
            <person name="Yang X.J."/>
        </authorList>
    </citation>
    <scope>NUCLEOTIDE SEQUENCE [LARGE SCALE GENOMIC DNA]</scope>
    <source>
        <strain evidence="2 3">Au29</strain>
    </source>
</reference>
<dbReference type="RefSeq" id="WP_219354028.1">
    <property type="nucleotide sequence ID" value="NZ_CP080034.1"/>
</dbReference>
<dbReference type="InterPro" id="IPR053521">
    <property type="entry name" value="McjB-like"/>
</dbReference>
<dbReference type="NCBIfam" id="NF033537">
    <property type="entry name" value="lasso_biosyn_B2"/>
    <property type="match status" value="1"/>
</dbReference>
<evidence type="ECO:0000313" key="3">
    <source>
        <dbReference type="Proteomes" id="UP000824334"/>
    </source>
</evidence>
<sequence>MTELHLAEGVFAVDVDRELVLLDLRHDAYHCLVDGAPLLAGPAWSGLLTAEAETLLGPAGLTAGAAAPGRRPLPTRPTSTIIHETGSARISPQAFTAGAASSLKTLKASRRPGLASQLAVSGDGIAGSASAIVEEARAFWKLLPWLPIDGECVQRSAVLAAFLRRRGLKADWVVAVRLWPFRAHCWLQCGDICLNDDYERLAAFTPIYVR</sequence>
<protein>
    <submittedName>
        <fullName evidence="2">Lasso peptide biosynthesis B2 protein</fullName>
    </submittedName>
</protein>
<evidence type="ECO:0000259" key="1">
    <source>
        <dbReference type="Pfam" id="PF13471"/>
    </source>
</evidence>
<name>A0ABX8TKB7_9CAUL</name>
<evidence type="ECO:0000313" key="2">
    <source>
        <dbReference type="EMBL" id="QYC11449.1"/>
    </source>
</evidence>
<feature type="domain" description="Microcin J25-processing protein McjB C-terminal" evidence="1">
    <location>
        <begin position="131"/>
        <end position="208"/>
    </location>
</feature>